<dbReference type="GO" id="GO:0016831">
    <property type="term" value="F:carboxy-lyase activity"/>
    <property type="evidence" value="ECO:0007669"/>
    <property type="project" value="UniProtKB-KW"/>
</dbReference>
<keyword evidence="6" id="KW-0808">Transferase</keyword>
<proteinExistence type="inferred from homology"/>
<dbReference type="PANTHER" id="PTHR11999:SF70">
    <property type="entry name" value="MIP05841P"/>
    <property type="match status" value="1"/>
</dbReference>
<dbReference type="Pfam" id="PF00282">
    <property type="entry name" value="Pyridoxal_deC"/>
    <property type="match status" value="2"/>
</dbReference>
<dbReference type="InterPro" id="IPR015421">
    <property type="entry name" value="PyrdxlP-dep_Trfase_major"/>
</dbReference>
<organism evidence="6 7">
    <name type="scientific">Aspergillus minisclerotigenes</name>
    <dbReference type="NCBI Taxonomy" id="656917"/>
    <lineage>
        <taxon>Eukaryota</taxon>
        <taxon>Fungi</taxon>
        <taxon>Dikarya</taxon>
        <taxon>Ascomycota</taxon>
        <taxon>Pezizomycotina</taxon>
        <taxon>Eurotiomycetes</taxon>
        <taxon>Eurotiomycetidae</taxon>
        <taxon>Eurotiales</taxon>
        <taxon>Aspergillaceae</taxon>
        <taxon>Aspergillus</taxon>
        <taxon>Aspergillus subgen. Circumdati</taxon>
    </lineage>
</organism>
<dbReference type="InterPro" id="IPR015424">
    <property type="entry name" value="PyrdxlP-dep_Trfase"/>
</dbReference>
<dbReference type="Proteomes" id="UP000326289">
    <property type="component" value="Unassembled WGS sequence"/>
</dbReference>
<dbReference type="Gene3D" id="3.40.640.10">
    <property type="entry name" value="Type I PLP-dependent aspartate aminotransferase-like (Major domain)"/>
    <property type="match status" value="1"/>
</dbReference>
<comment type="similarity">
    <text evidence="5">Belongs to the group II decarboxylase family.</text>
</comment>
<evidence type="ECO:0000256" key="1">
    <source>
        <dbReference type="ARBA" id="ARBA00001933"/>
    </source>
</evidence>
<dbReference type="SUPFAM" id="SSF53383">
    <property type="entry name" value="PLP-dependent transferases"/>
    <property type="match status" value="1"/>
</dbReference>
<evidence type="ECO:0000256" key="5">
    <source>
        <dbReference type="RuleBase" id="RU000382"/>
    </source>
</evidence>
<evidence type="ECO:0000313" key="6">
    <source>
        <dbReference type="EMBL" id="KAB8275203.1"/>
    </source>
</evidence>
<dbReference type="InterPro" id="IPR002129">
    <property type="entry name" value="PyrdxlP-dep_de-COase"/>
</dbReference>
<keyword evidence="7" id="KW-1185">Reference proteome</keyword>
<dbReference type="AlphaFoldDB" id="A0A5N6JBQ1"/>
<evidence type="ECO:0000256" key="3">
    <source>
        <dbReference type="ARBA" id="ARBA00022898"/>
    </source>
</evidence>
<evidence type="ECO:0000256" key="2">
    <source>
        <dbReference type="ARBA" id="ARBA00022793"/>
    </source>
</evidence>
<protein>
    <submittedName>
        <fullName evidence="6">Pyridoxal phosphate-dependent transferase</fullName>
    </submittedName>
</protein>
<dbReference type="GO" id="GO:0030170">
    <property type="term" value="F:pyridoxal phosphate binding"/>
    <property type="evidence" value="ECO:0007669"/>
    <property type="project" value="InterPro"/>
</dbReference>
<name>A0A5N6JBQ1_9EURO</name>
<dbReference type="GO" id="GO:0016740">
    <property type="term" value="F:transferase activity"/>
    <property type="evidence" value="ECO:0007669"/>
    <property type="project" value="UniProtKB-KW"/>
</dbReference>
<dbReference type="GO" id="GO:0005737">
    <property type="term" value="C:cytoplasm"/>
    <property type="evidence" value="ECO:0007669"/>
    <property type="project" value="TreeGrafter"/>
</dbReference>
<dbReference type="PANTHER" id="PTHR11999">
    <property type="entry name" value="GROUP II PYRIDOXAL-5-PHOSPHATE DECARBOXYLASE"/>
    <property type="match status" value="1"/>
</dbReference>
<evidence type="ECO:0000256" key="4">
    <source>
        <dbReference type="ARBA" id="ARBA00023239"/>
    </source>
</evidence>
<dbReference type="EMBL" id="ML732783">
    <property type="protein sequence ID" value="KAB8275203.1"/>
    <property type="molecule type" value="Genomic_DNA"/>
</dbReference>
<comment type="cofactor">
    <cofactor evidence="1 5">
        <name>pyridoxal 5'-phosphate</name>
        <dbReference type="ChEBI" id="CHEBI:597326"/>
    </cofactor>
</comment>
<dbReference type="GO" id="GO:0019752">
    <property type="term" value="P:carboxylic acid metabolic process"/>
    <property type="evidence" value="ECO:0007669"/>
    <property type="project" value="InterPro"/>
</dbReference>
<evidence type="ECO:0000313" key="7">
    <source>
        <dbReference type="Proteomes" id="UP000326289"/>
    </source>
</evidence>
<accession>A0A5N6JBQ1</accession>
<keyword evidence="2" id="KW-0210">Decarboxylase</keyword>
<keyword evidence="3 5" id="KW-0663">Pyridoxal phosphate</keyword>
<keyword evidence="4 5" id="KW-0456">Lyase</keyword>
<dbReference type="InterPro" id="IPR010977">
    <property type="entry name" value="Aromatic_deC"/>
</dbReference>
<gene>
    <name evidence="6" type="ORF">BDV30DRAFT_236906</name>
</gene>
<sequence>MGTTSTCAVDDFEGITAVLKEKKEWSQIWVHIDAAYAGLALVVEEYHNIAAPWADNFFCVRNRKDLIETFKVNTCYLRNIDSDAGSVVDYRNWQIPLGRRFRSLKYGLFYVLLAEVD</sequence>
<reference evidence="6 7" key="1">
    <citation type="submission" date="2019-04" db="EMBL/GenBank/DDBJ databases">
        <title>Fungal friends and foes A comparative genomics study of 23 Aspergillus species from section Flavi.</title>
        <authorList>
            <consortium name="DOE Joint Genome Institute"/>
            <person name="Kjaerbolling I."/>
            <person name="Vesth T.C."/>
            <person name="Frisvad J.C."/>
            <person name="Nybo J.L."/>
            <person name="Theobald S."/>
            <person name="Kildgaard S."/>
            <person name="Petersen T.I."/>
            <person name="Kuo A."/>
            <person name="Sato A."/>
            <person name="Lyhne E.K."/>
            <person name="Kogle M.E."/>
            <person name="Wiebenga A."/>
            <person name="Kun R.S."/>
            <person name="Lubbers R.J."/>
            <person name="Makela M.R."/>
            <person name="Barry K."/>
            <person name="Chovatia M."/>
            <person name="Clum A."/>
            <person name="Daum C."/>
            <person name="Haridas S."/>
            <person name="He G."/>
            <person name="LaButti K."/>
            <person name="Lipzen A."/>
            <person name="Mondo S."/>
            <person name="Pangilinan J."/>
            <person name="Riley R."/>
            <person name="Salamov A."/>
            <person name="Simmons B.A."/>
            <person name="Magnuson J.K."/>
            <person name="Henrissat B."/>
            <person name="Mortensen U.H."/>
            <person name="Larsen T.O."/>
            <person name="De vries R.P."/>
            <person name="Grigoriev I.V."/>
            <person name="Machida M."/>
            <person name="Baker S.E."/>
            <person name="Andersen M.R."/>
        </authorList>
    </citation>
    <scope>NUCLEOTIDE SEQUENCE [LARGE SCALE GENOMIC DNA]</scope>
    <source>
        <strain evidence="6 7">CBS 117635</strain>
    </source>
</reference>